<evidence type="ECO:0000313" key="2">
    <source>
        <dbReference type="Proteomes" id="UP001497516"/>
    </source>
</evidence>
<organism evidence="1 2">
    <name type="scientific">Linum trigynum</name>
    <dbReference type="NCBI Taxonomy" id="586398"/>
    <lineage>
        <taxon>Eukaryota</taxon>
        <taxon>Viridiplantae</taxon>
        <taxon>Streptophyta</taxon>
        <taxon>Embryophyta</taxon>
        <taxon>Tracheophyta</taxon>
        <taxon>Spermatophyta</taxon>
        <taxon>Magnoliopsida</taxon>
        <taxon>eudicotyledons</taxon>
        <taxon>Gunneridae</taxon>
        <taxon>Pentapetalae</taxon>
        <taxon>rosids</taxon>
        <taxon>fabids</taxon>
        <taxon>Malpighiales</taxon>
        <taxon>Linaceae</taxon>
        <taxon>Linum</taxon>
    </lineage>
</organism>
<sequence>MDKDVECLALGARVEYRTVVNSYNVGSASFCLSLYREVSHSWELRAKVEVTITVEDYNFVKKDGARGRQRRGGFTA</sequence>
<keyword evidence="2" id="KW-1185">Reference proteome</keyword>
<accession>A0AAV2DTP3</accession>
<reference evidence="1 2" key="1">
    <citation type="submission" date="2024-04" db="EMBL/GenBank/DDBJ databases">
        <authorList>
            <person name="Fracassetti M."/>
        </authorList>
    </citation>
    <scope>NUCLEOTIDE SEQUENCE [LARGE SCALE GENOMIC DNA]</scope>
</reference>
<dbReference type="AlphaFoldDB" id="A0AAV2DTP3"/>
<gene>
    <name evidence="1" type="ORF">LTRI10_LOCUS18641</name>
</gene>
<protein>
    <submittedName>
        <fullName evidence="1">Uncharacterized protein</fullName>
    </submittedName>
</protein>
<dbReference type="EMBL" id="OZ034816">
    <property type="protein sequence ID" value="CAL1376950.1"/>
    <property type="molecule type" value="Genomic_DNA"/>
</dbReference>
<dbReference type="Proteomes" id="UP001497516">
    <property type="component" value="Chromosome 3"/>
</dbReference>
<evidence type="ECO:0000313" key="1">
    <source>
        <dbReference type="EMBL" id="CAL1376950.1"/>
    </source>
</evidence>
<name>A0AAV2DTP3_9ROSI</name>
<proteinExistence type="predicted"/>